<organism evidence="1 2">
    <name type="scientific">Anaerotignum neopropionicum</name>
    <dbReference type="NCBI Taxonomy" id="36847"/>
    <lineage>
        <taxon>Bacteria</taxon>
        <taxon>Bacillati</taxon>
        <taxon>Bacillota</taxon>
        <taxon>Clostridia</taxon>
        <taxon>Lachnospirales</taxon>
        <taxon>Anaerotignaceae</taxon>
        <taxon>Anaerotignum</taxon>
    </lineage>
</organism>
<dbReference type="Proteomes" id="UP000070539">
    <property type="component" value="Unassembled WGS sequence"/>
</dbReference>
<evidence type="ECO:0008006" key="3">
    <source>
        <dbReference type="Google" id="ProtNLM"/>
    </source>
</evidence>
<dbReference type="AlphaFoldDB" id="A0A136WEN7"/>
<gene>
    <name evidence="1" type="ORF">CLNEO_18420</name>
</gene>
<protein>
    <recommendedName>
        <fullName evidence="3">Coat F domain protein</fullName>
    </recommendedName>
</protein>
<evidence type="ECO:0000313" key="2">
    <source>
        <dbReference type="Proteomes" id="UP000070539"/>
    </source>
</evidence>
<sequence>MIDVQKQLDEVIRLNIEKQQAMTKIHKSTHKSVGRCLLELSPDEKQQALNKVQKFYNTKIDGIYQGINNQLQAAGQPLLTNPF</sequence>
<name>A0A136WEN7_9FIRM</name>
<accession>A0A136WEN7</accession>
<dbReference type="STRING" id="36847.CLNEO_18420"/>
<reference evidence="1 2" key="1">
    <citation type="submission" date="2016-01" db="EMBL/GenBank/DDBJ databases">
        <title>Genome sequence of Clostridium neopropionicum X4, DSM-3847.</title>
        <authorList>
            <person name="Poehlein A."/>
            <person name="Beck M.H."/>
            <person name="Bengelsdorf F.R."/>
            <person name="Daniel R."/>
            <person name="Duerre P."/>
        </authorList>
    </citation>
    <scope>NUCLEOTIDE SEQUENCE [LARGE SCALE GENOMIC DNA]</scope>
    <source>
        <strain evidence="1 2">DSM-3847</strain>
    </source>
</reference>
<dbReference type="RefSeq" id="WP_066087835.1">
    <property type="nucleotide sequence ID" value="NZ_LRVM01000005.1"/>
</dbReference>
<evidence type="ECO:0000313" key="1">
    <source>
        <dbReference type="EMBL" id="KXL52819.1"/>
    </source>
</evidence>
<keyword evidence="2" id="KW-1185">Reference proteome</keyword>
<comment type="caution">
    <text evidence="1">The sequence shown here is derived from an EMBL/GenBank/DDBJ whole genome shotgun (WGS) entry which is preliminary data.</text>
</comment>
<dbReference type="EMBL" id="LRVM01000005">
    <property type="protein sequence ID" value="KXL52819.1"/>
    <property type="molecule type" value="Genomic_DNA"/>
</dbReference>
<proteinExistence type="predicted"/>